<dbReference type="InterPro" id="IPR001849">
    <property type="entry name" value="PH_domain"/>
</dbReference>
<feature type="compositionally biased region" description="Polar residues" evidence="2">
    <location>
        <begin position="233"/>
        <end position="250"/>
    </location>
</feature>
<dbReference type="Pfam" id="PF25541">
    <property type="entry name" value="TBCA_PH"/>
    <property type="match status" value="1"/>
</dbReference>
<dbReference type="PROSITE" id="PS50003">
    <property type="entry name" value="PH_DOMAIN"/>
    <property type="match status" value="1"/>
</dbReference>
<feature type="compositionally biased region" description="Polar residues" evidence="2">
    <location>
        <begin position="139"/>
        <end position="149"/>
    </location>
</feature>
<dbReference type="InterPro" id="IPR011993">
    <property type="entry name" value="PH-like_dom_sf"/>
</dbReference>
<evidence type="ECO:0000259" key="3">
    <source>
        <dbReference type="PROSITE" id="PS50003"/>
    </source>
</evidence>
<feature type="region of interest" description="Disordered" evidence="2">
    <location>
        <begin position="742"/>
        <end position="782"/>
    </location>
</feature>
<feature type="domain" description="PH" evidence="3">
    <location>
        <begin position="13"/>
        <end position="112"/>
    </location>
</feature>
<protein>
    <submittedName>
        <fullName evidence="4">Putative pleckstrin similarity domain protein</fullName>
    </submittedName>
</protein>
<feature type="region of interest" description="Disordered" evidence="2">
    <location>
        <begin position="1507"/>
        <end position="1528"/>
    </location>
</feature>
<feature type="compositionally biased region" description="Basic and acidic residues" evidence="2">
    <location>
        <begin position="555"/>
        <end position="569"/>
    </location>
</feature>
<dbReference type="SUPFAM" id="SSF50729">
    <property type="entry name" value="PH domain-like"/>
    <property type="match status" value="1"/>
</dbReference>
<accession>A0A023EYK5</accession>
<feature type="compositionally biased region" description="Polar residues" evidence="2">
    <location>
        <begin position="648"/>
        <end position="657"/>
    </location>
</feature>
<keyword evidence="1" id="KW-0175">Coiled coil</keyword>
<feature type="compositionally biased region" description="Basic and acidic residues" evidence="2">
    <location>
        <begin position="768"/>
        <end position="780"/>
    </location>
</feature>
<evidence type="ECO:0000256" key="2">
    <source>
        <dbReference type="SAM" id="MobiDB-lite"/>
    </source>
</evidence>
<feature type="region of interest" description="Disordered" evidence="2">
    <location>
        <begin position="802"/>
        <end position="822"/>
    </location>
</feature>
<feature type="compositionally biased region" description="Basic and acidic residues" evidence="2">
    <location>
        <begin position="1035"/>
        <end position="1046"/>
    </location>
</feature>
<dbReference type="Pfam" id="PF00169">
    <property type="entry name" value="PH"/>
    <property type="match status" value="1"/>
</dbReference>
<dbReference type="CDD" id="cd13248">
    <property type="entry name" value="PH_PEPP1_2_3"/>
    <property type="match status" value="1"/>
</dbReference>
<dbReference type="PANTHER" id="PTHR12752">
    <property type="entry name" value="PHOSPHOINOSITOL 3-PHOSPHATE-BINDING PROTEIN"/>
    <property type="match status" value="1"/>
</dbReference>
<feature type="region of interest" description="Disordered" evidence="2">
    <location>
        <begin position="189"/>
        <end position="256"/>
    </location>
</feature>
<dbReference type="InterPro" id="IPR057971">
    <property type="entry name" value="PKHA4-7_TBCA"/>
</dbReference>
<feature type="region of interest" description="Disordered" evidence="2">
    <location>
        <begin position="555"/>
        <end position="574"/>
    </location>
</feature>
<dbReference type="EMBL" id="GBBI01004510">
    <property type="protein sequence ID" value="JAC14202.1"/>
    <property type="molecule type" value="mRNA"/>
</dbReference>
<feature type="compositionally biased region" description="Polar residues" evidence="2">
    <location>
        <begin position="1372"/>
        <end position="1384"/>
    </location>
</feature>
<feature type="region of interest" description="Disordered" evidence="2">
    <location>
        <begin position="617"/>
        <end position="696"/>
    </location>
</feature>
<sequence length="1832" mass="206881">IPSPLIRRCATSPVVLQGWLSKRGSEGLMLWKKRWCVLSDYCLFYYKDYEEQKLLGSILVPSYKISVCGPEDKVHRKYSFKAEHSNMRTYYFSADNASVMTEWIKALTLASLLQEMPRNDRKASTNVGSEGVLSERNDTNSPCTESVVSPDQPLYVNAPPKPRRMAEPYMEDMHELQNPMHISLVPQHEHPYGVKPRTNVRGPALPARPRSADLLAGQDSSHNDDLSPVQPRPKSSLSRLTPPQSGSTLEPWSEQGYAEKMRRSAMYVAPKLQMRSPPAIPSSSVQQYPHQPRHLHHHAQPLPPPPLAGHLPKSASARLPCMQEECARQSPSSSINISQEKPETVPDYAKTQQREESMKRLLEWKQRMLHSPLTQKPDRAGQNEYARLLMDRNQMRMLRDNVQHPQKPKDERMAVQKELQDTVSPAERQTFIEQPYRRMKPLSRIPPGDPQLSEAFTGKKIGEWSWDANNQCTHRTSCIKPTERNIPSASNQPTYYNLRHTVPVNESIPMSQSFPQRVTFSSPPSTPDAGDYLKLDETKVIKEFSYHYIKSDENNERKERLDKGGHSADRSSCIVSEVHAVQDISFTRSDDKKISSDSERDEEVAAVLCQGVLAAAPSSPAQLSPQHEENYMPMTPRKKGSPDASSCPPETSQTISSAHDESPYVEMTQKEGKTRPTETTNCDQTEKLSNQEQNPHYELRATNAGDCEESLKVVNVEDQSGPNTSAEPLYMEVREKSNDRHTLPDILNTAGSFNHGRQASDSSDADDEASKDLDSSDLRPRFSLSDTFRPASYYLGGSGCEGTLVPMDSDQQDSSDSDLVWPPPIPATSPPLDHLHTSIDSINKSPLPFINLTAGQRSVTPTSDEESVKWRRKTLKRRPLSADILSTLNEFGNDYNKCETNGRNRVFSESHGQQSCEMDTEEVTEVDKLVNKDGSAPYYYSDLLKANQHRDESGRQRQGRWRSLEGLVDGCDETNRVGTAIDIWTSPEEGTVCWTERQQSADRRTRSLEELDRQPQVDTILPLLTTTQSHIHSVHTPDKGNSKTPDEGNMQNLKIHQDPNQFQTENKDRQNWNIKLSAGELLGRTHEELVLLLIQLRRQRARICKSMEGCHREIEAQQSWLSDLDSTSCVENLQRLDQLKLKLGELEKQYEKGKPLVNLVDNMVKLGSLYQGGSGRPVPSSKLEFNHKVEEERLLAEERRDWERIHPDHHDLQAKVEQLYRLDKLLQEESGTLHSLQEDKGLLERALGGLKSKLQTVHGNSAETEWYRRQQRLLERELTRVRSILALNSKKLEETVAENARLEQELVVLRQKLQVSRRSGVGGTDGVCGGIGMAGGTAALESELWRVQVLVGNLLRQRHELSLQVSQLTEKSNSLSQQMSTTPPSDSPHHYTSDPGNLAKKPVSNMWIETDLDSEKVDVPSCGAAASPRQHTIYISPLYVNTDSQNHQQSYGDIGGYQEDFAEDSRSLLARSPELYKSFDTEEDAMKRSHGISWKDRPQEIKTVRIVKRESERRQRDRDRSGNLGIPVACTTPTKKIVSAETPTHGNVKEKFCNERVMVHTESAGSISEFTEPPTPGPRSDSVNTVRNIVRKNKLKGNLLCGTGAGGSGSVEKSLDQANSMDTAATVTSPQLSPVYLSETARRIVEEVAWQGRRLGTTERRLVPREKRRHHTVSGPSISTQHYVYTQRSSRDDLDMERVLRPRLTTPDVVRSTLHRPDTFTNETIDRLLGAPGKIVIPERYIPEMDEQPPSVEERARRSRKATAIRKMLTETTTITHQDLDEDEEKCIPLKDKVEEEKRNREHLLQLSQILAQEVMEKSKIVAGVSSSYSQD</sequence>
<dbReference type="InterPro" id="IPR040392">
    <property type="entry name" value="PKHA4-7_PH"/>
</dbReference>
<evidence type="ECO:0000313" key="4">
    <source>
        <dbReference type="EMBL" id="JAC14202.1"/>
    </source>
</evidence>
<feature type="non-terminal residue" evidence="4">
    <location>
        <position position="1"/>
    </location>
</feature>
<feature type="region of interest" description="Disordered" evidence="2">
    <location>
        <begin position="1372"/>
        <end position="1400"/>
    </location>
</feature>
<evidence type="ECO:0000256" key="1">
    <source>
        <dbReference type="SAM" id="Coils"/>
    </source>
</evidence>
<feature type="compositionally biased region" description="Polar residues" evidence="2">
    <location>
        <begin position="329"/>
        <end position="339"/>
    </location>
</feature>
<feature type="region of interest" description="Disordered" evidence="2">
    <location>
        <begin position="119"/>
        <end position="158"/>
    </location>
</feature>
<proteinExistence type="evidence at transcript level"/>
<dbReference type="Gene3D" id="2.30.29.30">
    <property type="entry name" value="Pleckstrin-homology domain (PH domain)/Phosphotyrosine-binding domain (PTB)"/>
    <property type="match status" value="1"/>
</dbReference>
<feature type="compositionally biased region" description="Basic and acidic residues" evidence="2">
    <location>
        <begin position="658"/>
        <end position="676"/>
    </location>
</feature>
<feature type="region of interest" description="Disordered" evidence="2">
    <location>
        <begin position="1030"/>
        <end position="1052"/>
    </location>
</feature>
<feature type="compositionally biased region" description="Basic and acidic residues" evidence="2">
    <location>
        <begin position="1507"/>
        <end position="1521"/>
    </location>
</feature>
<organism evidence="4">
    <name type="scientific">Triatoma infestans</name>
    <name type="common">Assassin bug</name>
    <dbReference type="NCBI Taxonomy" id="30076"/>
    <lineage>
        <taxon>Eukaryota</taxon>
        <taxon>Metazoa</taxon>
        <taxon>Ecdysozoa</taxon>
        <taxon>Arthropoda</taxon>
        <taxon>Hexapoda</taxon>
        <taxon>Insecta</taxon>
        <taxon>Pterygota</taxon>
        <taxon>Neoptera</taxon>
        <taxon>Paraneoptera</taxon>
        <taxon>Hemiptera</taxon>
        <taxon>Heteroptera</taxon>
        <taxon>Panheteroptera</taxon>
        <taxon>Cimicomorpha</taxon>
        <taxon>Reduviidae</taxon>
        <taxon>Triatominae</taxon>
        <taxon>Triatoma</taxon>
    </lineage>
</organism>
<dbReference type="PANTHER" id="PTHR12752:SF9">
    <property type="entry name" value="KRAMER, ISOFORM I"/>
    <property type="match status" value="1"/>
</dbReference>
<feature type="coiled-coil region" evidence="1">
    <location>
        <begin position="1285"/>
        <end position="1319"/>
    </location>
</feature>
<reference evidence="4" key="1">
    <citation type="journal article" date="2014" name="PLoS Negl. Trop. Dis.">
        <title>An updated insight into the Sialotranscriptome of Triatoma infestans: developmental stage and geographic variations.</title>
        <authorList>
            <person name="Schwarz A."/>
            <person name="Medrano-Mercado N."/>
            <person name="Schaub G.A."/>
            <person name="Struchiner C.J."/>
            <person name="Bargues M.D."/>
            <person name="Levy M.Z."/>
            <person name="Ribeiro J.M."/>
        </authorList>
    </citation>
    <scope>NUCLEOTIDE SEQUENCE</scope>
    <source>
        <strain evidence="4">Chile</strain>
        <tissue evidence="4">Salivary glands</tissue>
    </source>
</reference>
<feature type="compositionally biased region" description="Polar residues" evidence="2">
    <location>
        <begin position="677"/>
        <end position="694"/>
    </location>
</feature>
<feature type="region of interest" description="Disordered" evidence="2">
    <location>
        <begin position="275"/>
        <end position="350"/>
    </location>
</feature>
<name>A0A023EYK5_TRIIF</name>
<dbReference type="SMART" id="SM00233">
    <property type="entry name" value="PH"/>
    <property type="match status" value="1"/>
</dbReference>